<feature type="domain" description="Phospholipid/glycerol acyltransferase" evidence="2">
    <location>
        <begin position="129"/>
        <end position="256"/>
    </location>
</feature>
<accession>A0A077M2I6</accession>
<feature type="transmembrane region" description="Helical" evidence="1">
    <location>
        <begin position="57"/>
        <end position="76"/>
    </location>
</feature>
<comment type="caution">
    <text evidence="3">The sequence shown here is derived from an EMBL/GenBank/DDBJ whole genome shotgun (WGS) entry which is preliminary data.</text>
</comment>
<dbReference type="Pfam" id="PF01553">
    <property type="entry name" value="Acyltransferase"/>
    <property type="match status" value="1"/>
</dbReference>
<dbReference type="GO" id="GO:0016746">
    <property type="term" value="F:acyltransferase activity"/>
    <property type="evidence" value="ECO:0007669"/>
    <property type="project" value="InterPro"/>
</dbReference>
<gene>
    <name evidence="3" type="ORF">BN12_2920002</name>
</gene>
<dbReference type="SMART" id="SM00563">
    <property type="entry name" value="PlsC"/>
    <property type="match status" value="1"/>
</dbReference>
<proteinExistence type="predicted"/>
<keyword evidence="1" id="KW-1133">Transmembrane helix</keyword>
<evidence type="ECO:0000313" key="4">
    <source>
        <dbReference type="Proteomes" id="UP000035721"/>
    </source>
</evidence>
<dbReference type="InterPro" id="IPR002123">
    <property type="entry name" value="Plipid/glycerol_acylTrfase"/>
</dbReference>
<dbReference type="GO" id="GO:0012505">
    <property type="term" value="C:endomembrane system"/>
    <property type="evidence" value="ECO:0007669"/>
    <property type="project" value="TreeGrafter"/>
</dbReference>
<dbReference type="EMBL" id="CAJB01000215">
    <property type="protein sequence ID" value="CCH78459.1"/>
    <property type="molecule type" value="Genomic_DNA"/>
</dbReference>
<sequence>MGAASIPPPPLWARRCMHVVWPLVVLVLTACALPVLVVGSAMAFVDRKARLLRVTAMVVLFLWVDLRLLFGCWRLWFASPRKDSPTWRSDHERLLVATLDEMMALAKRWVGFEVVLDTPMWFGREGAPLLAFARHAGPGDSFAIAWLLARTAGRLPRVVLAEALRWDPGIDTVLTVLHSYFVPATSRPGNDRAQGVLDLAESLEPNDVLVLFPEGQNWSLARRQRIVERLKAAGSVNRLRRAQRLRSVLPVKTKGFVETVQARPDADVMIIAHAGLGRLVKPKDIYDAVPFQVPFLVRTWTYAASELPTGEAAIAAWLEEHWDEVDAWISEHEYEDERQAEESRRRS</sequence>
<organism evidence="3 4">
    <name type="scientific">Nostocoides japonicum T1-X7</name>
    <dbReference type="NCBI Taxonomy" id="1194083"/>
    <lineage>
        <taxon>Bacteria</taxon>
        <taxon>Bacillati</taxon>
        <taxon>Actinomycetota</taxon>
        <taxon>Actinomycetes</taxon>
        <taxon>Micrococcales</taxon>
        <taxon>Intrasporangiaceae</taxon>
        <taxon>Nostocoides</taxon>
    </lineage>
</organism>
<keyword evidence="4" id="KW-1185">Reference proteome</keyword>
<protein>
    <recommendedName>
        <fullName evidence="2">Phospholipid/glycerol acyltransferase domain-containing protein</fullName>
    </recommendedName>
</protein>
<dbReference type="Proteomes" id="UP000035721">
    <property type="component" value="Unassembled WGS sequence"/>
</dbReference>
<dbReference type="PANTHER" id="PTHR10983:SF16">
    <property type="entry name" value="LYSOCARDIOLIPIN ACYLTRANSFERASE 1"/>
    <property type="match status" value="1"/>
</dbReference>
<keyword evidence="1" id="KW-0812">Transmembrane</keyword>
<dbReference type="STRING" id="1194083.BN12_2920002"/>
<feature type="transmembrane region" description="Helical" evidence="1">
    <location>
        <begin position="20"/>
        <end position="45"/>
    </location>
</feature>
<dbReference type="RefSeq" id="WP_048555412.1">
    <property type="nucleotide sequence ID" value="NZ_HF570958.1"/>
</dbReference>
<dbReference type="AlphaFoldDB" id="A0A077M2I6"/>
<evidence type="ECO:0000256" key="1">
    <source>
        <dbReference type="SAM" id="Phobius"/>
    </source>
</evidence>
<reference evidence="3 4" key="1">
    <citation type="journal article" date="2013" name="ISME J.">
        <title>A metabolic model for members of the genus Tetrasphaera involved in enhanced biological phosphorus removal.</title>
        <authorList>
            <person name="Kristiansen R."/>
            <person name="Nguyen H.T.T."/>
            <person name="Saunders A.M."/>
            <person name="Nielsen J.L."/>
            <person name="Wimmer R."/>
            <person name="Le V.Q."/>
            <person name="McIlroy S.J."/>
            <person name="Petrovski S."/>
            <person name="Seviour R.J."/>
            <person name="Calteau A."/>
            <person name="Nielsen K.L."/>
            <person name="Nielsen P.H."/>
        </authorList>
    </citation>
    <scope>NUCLEOTIDE SEQUENCE [LARGE SCALE GENOMIC DNA]</scope>
    <source>
        <strain evidence="3 4">T1-X7</strain>
    </source>
</reference>
<dbReference type="OrthoDB" id="7054180at2"/>
<name>A0A077M2I6_9MICO</name>
<evidence type="ECO:0000313" key="3">
    <source>
        <dbReference type="EMBL" id="CCH78459.1"/>
    </source>
</evidence>
<evidence type="ECO:0000259" key="2">
    <source>
        <dbReference type="SMART" id="SM00563"/>
    </source>
</evidence>
<dbReference type="PANTHER" id="PTHR10983">
    <property type="entry name" value="1-ACYLGLYCEROL-3-PHOSPHATE ACYLTRANSFERASE-RELATED"/>
    <property type="match status" value="1"/>
</dbReference>
<keyword evidence="1" id="KW-0472">Membrane</keyword>